<dbReference type="EMBL" id="BARW01024746">
    <property type="protein sequence ID" value="GAI95407.1"/>
    <property type="molecule type" value="Genomic_DNA"/>
</dbReference>
<dbReference type="SUPFAM" id="SSF56731">
    <property type="entry name" value="DNA primase core"/>
    <property type="match status" value="1"/>
</dbReference>
<protein>
    <recommendedName>
        <fullName evidence="2">Toprim domain-containing protein</fullName>
    </recommendedName>
</protein>
<reference evidence="1" key="1">
    <citation type="journal article" date="2014" name="Front. Microbiol.">
        <title>High frequency of phylogenetically diverse reductive dehalogenase-homologous genes in deep subseafloor sedimentary metagenomes.</title>
        <authorList>
            <person name="Kawai M."/>
            <person name="Futagami T."/>
            <person name="Toyoda A."/>
            <person name="Takaki Y."/>
            <person name="Nishi S."/>
            <person name="Hori S."/>
            <person name="Arai W."/>
            <person name="Tsubouchi T."/>
            <person name="Morono Y."/>
            <person name="Uchiyama I."/>
            <person name="Ito T."/>
            <person name="Fujiyama A."/>
            <person name="Inagaki F."/>
            <person name="Takami H."/>
        </authorList>
    </citation>
    <scope>NUCLEOTIDE SEQUENCE</scope>
    <source>
        <strain evidence="1">Expedition CK06-06</strain>
    </source>
</reference>
<gene>
    <name evidence="1" type="ORF">S12H4_40728</name>
</gene>
<evidence type="ECO:0000313" key="1">
    <source>
        <dbReference type="EMBL" id="GAI95407.1"/>
    </source>
</evidence>
<accession>X1SQP8</accession>
<name>X1SQP8_9ZZZZ</name>
<sequence>AGKGEKYFQGVMPMGRFQNFEDFLSLFPVKPRDKIRAGFNVICPAHADRKPSLSVTQNSNKILLDCKAGCGVESIVEALGLTMSDLFLDHSPSPSKKIVATYSYHNAEGKLIYEVVRFEPKGFSQRRPDGKGGYIWNLTGIKPMLYHLPAILKAIRHNDRIYVAEGERDADRLWGLGLVATTNPMGAGKWKEHYSDTLKSGNMVILPDNDQSGVDHALSIANSSYGKAKSIKLLEPFKDSIDVSDWLDNGHSVEELEALVEN</sequence>
<proteinExistence type="predicted"/>
<feature type="non-terminal residue" evidence="1">
    <location>
        <position position="262"/>
    </location>
</feature>
<evidence type="ECO:0008006" key="2">
    <source>
        <dbReference type="Google" id="ProtNLM"/>
    </source>
</evidence>
<organism evidence="1">
    <name type="scientific">marine sediment metagenome</name>
    <dbReference type="NCBI Taxonomy" id="412755"/>
    <lineage>
        <taxon>unclassified sequences</taxon>
        <taxon>metagenomes</taxon>
        <taxon>ecological metagenomes</taxon>
    </lineage>
</organism>
<dbReference type="CDD" id="cd01029">
    <property type="entry name" value="TOPRIM_primases"/>
    <property type="match status" value="1"/>
</dbReference>
<dbReference type="AlphaFoldDB" id="X1SQP8"/>
<comment type="caution">
    <text evidence="1">The sequence shown here is derived from an EMBL/GenBank/DDBJ whole genome shotgun (WGS) entry which is preliminary data.</text>
</comment>
<feature type="non-terminal residue" evidence="1">
    <location>
        <position position="1"/>
    </location>
</feature>
<dbReference type="Gene3D" id="3.40.1360.10">
    <property type="match status" value="1"/>
</dbReference>
<dbReference type="InterPro" id="IPR034154">
    <property type="entry name" value="TOPRIM_DnaG/twinkle"/>
</dbReference>